<evidence type="ECO:0000259" key="8">
    <source>
        <dbReference type="Pfam" id="PF01432"/>
    </source>
</evidence>
<dbReference type="InterPro" id="IPR001567">
    <property type="entry name" value="Pept_M3A_M3B_dom"/>
</dbReference>
<dbReference type="SUPFAM" id="SSF55486">
    <property type="entry name" value="Metalloproteases ('zincins'), catalytic domain"/>
    <property type="match status" value="1"/>
</dbReference>
<keyword evidence="5 7" id="KW-0862">Zinc</keyword>
<accession>A0A853C3D9</accession>
<proteinExistence type="inferred from homology"/>
<dbReference type="CDD" id="cd06456">
    <property type="entry name" value="M3A_DCP"/>
    <property type="match status" value="1"/>
</dbReference>
<keyword evidence="6 7" id="KW-0482">Metalloprotease</keyword>
<evidence type="ECO:0000256" key="3">
    <source>
        <dbReference type="ARBA" id="ARBA00022723"/>
    </source>
</evidence>
<keyword evidence="9" id="KW-0121">Carboxypeptidase</keyword>
<dbReference type="InterPro" id="IPR024077">
    <property type="entry name" value="Neurolysin/TOP_dom2"/>
</dbReference>
<dbReference type="AlphaFoldDB" id="A0A853C3D9"/>
<evidence type="ECO:0000256" key="1">
    <source>
        <dbReference type="ARBA" id="ARBA00006040"/>
    </source>
</evidence>
<comment type="similarity">
    <text evidence="1 7">Belongs to the peptidase M3 family.</text>
</comment>
<sequence length="676" mass="73826">MSLDALLKSSDLPYQLPRFADITDDDYGPALDAAMASQLGAVQAITGNPGEPTFDNTLKPLEESGTALQRVLRVLGNKAGADSNDKIDAIRAEYAPKLAAHGDAILLDSALFARLQAVHDAREALDPESRYLVERYVTEFTLAGAALGDDDKARLKELNAAISSQETAFEIALQADSNDLAVVIDDATELDGLTPGEISAAAAAAEARGLDGKYLLTLVLPTGHPHLASLTDRDVRRRLAVAQRARGSRGNDHDTRAILLDILRLRAERARLLGFDNHAAVVTADNTAGTPAAVRAMLERLAAPAAANARAEQEALSEEAGFPIEAHDWAFYAGKVRAAKYDVDLGALRPWFEADRVLKDGIFFAANRLYGITFTEREDLEGYHPDVRVFEVHEEDGTPVGLYLLDLYTRDSKRGGAWMNSFVDQSQLLGIDTAIVVNNLNVPKPAEGEPTLLTFDETTTFFHEFGHALHGLLGRATYPKFSGTNVFRDFVEYPSQVNEMWMLWPEVLANYAVHHETGEPIPAEVIERLEASAVFNEGFGTSEYLAAALLDLAWHELSADEVPTDVDAVADFEAKALAAVGLDNPAVPARYSTPYFAHSFSSGYAAAYYSYIWSEVLDADTVAWFKESGGLTRENGDLYRRYVIGIGGTRDPLESYREWRGRPAPIEPLLERRGLA</sequence>
<dbReference type="GO" id="GO:0046872">
    <property type="term" value="F:metal ion binding"/>
    <property type="evidence" value="ECO:0007669"/>
    <property type="project" value="UniProtKB-UniRule"/>
</dbReference>
<keyword evidence="4 7" id="KW-0378">Hydrolase</keyword>
<keyword evidence="10" id="KW-1185">Reference proteome</keyword>
<evidence type="ECO:0000256" key="4">
    <source>
        <dbReference type="ARBA" id="ARBA00022801"/>
    </source>
</evidence>
<evidence type="ECO:0000256" key="5">
    <source>
        <dbReference type="ARBA" id="ARBA00022833"/>
    </source>
</evidence>
<evidence type="ECO:0000313" key="10">
    <source>
        <dbReference type="Proteomes" id="UP000530424"/>
    </source>
</evidence>
<dbReference type="EC" id="3.4.15.5" evidence="9"/>
<dbReference type="InterPro" id="IPR024079">
    <property type="entry name" value="MetalloPept_cat_dom_sf"/>
</dbReference>
<evidence type="ECO:0000313" key="9">
    <source>
        <dbReference type="EMBL" id="NYJ01819.1"/>
    </source>
</evidence>
<dbReference type="Proteomes" id="UP000530424">
    <property type="component" value="Unassembled WGS sequence"/>
</dbReference>
<dbReference type="GO" id="GO:0006508">
    <property type="term" value="P:proteolysis"/>
    <property type="evidence" value="ECO:0007669"/>
    <property type="project" value="UniProtKB-KW"/>
</dbReference>
<evidence type="ECO:0000256" key="2">
    <source>
        <dbReference type="ARBA" id="ARBA00022670"/>
    </source>
</evidence>
<comment type="cofactor">
    <cofactor evidence="7">
        <name>Zn(2+)</name>
        <dbReference type="ChEBI" id="CHEBI:29105"/>
    </cofactor>
    <text evidence="7">Binds 1 zinc ion.</text>
</comment>
<dbReference type="GO" id="GO:0004180">
    <property type="term" value="F:carboxypeptidase activity"/>
    <property type="evidence" value="ECO:0007669"/>
    <property type="project" value="UniProtKB-KW"/>
</dbReference>
<dbReference type="PANTHER" id="PTHR43660:SF1">
    <property type="entry name" value="DIPEPTIDYL CARBOXYPEPTIDASE"/>
    <property type="match status" value="1"/>
</dbReference>
<gene>
    <name evidence="9" type="ORF">HNR19_002517</name>
</gene>
<dbReference type="GO" id="GO:0005829">
    <property type="term" value="C:cytosol"/>
    <property type="evidence" value="ECO:0007669"/>
    <property type="project" value="TreeGrafter"/>
</dbReference>
<dbReference type="Gene3D" id="1.10.1370.40">
    <property type="match status" value="1"/>
</dbReference>
<dbReference type="InterPro" id="IPR034005">
    <property type="entry name" value="M3A_DCP"/>
</dbReference>
<keyword evidence="2 7" id="KW-0645">Protease</keyword>
<dbReference type="Pfam" id="PF01432">
    <property type="entry name" value="Peptidase_M3"/>
    <property type="match status" value="1"/>
</dbReference>
<dbReference type="EMBL" id="JACCFP010000001">
    <property type="protein sequence ID" value="NYJ01819.1"/>
    <property type="molecule type" value="Genomic_DNA"/>
</dbReference>
<dbReference type="Gene3D" id="1.10.1370.10">
    <property type="entry name" value="Neurolysin, domain 3"/>
    <property type="match status" value="1"/>
</dbReference>
<feature type="domain" description="Peptidase M3A/M3B catalytic" evidence="8">
    <location>
        <begin position="227"/>
        <end position="674"/>
    </location>
</feature>
<dbReference type="GO" id="GO:0008241">
    <property type="term" value="F:peptidyl-dipeptidase activity"/>
    <property type="evidence" value="ECO:0007669"/>
    <property type="project" value="UniProtKB-EC"/>
</dbReference>
<evidence type="ECO:0000256" key="7">
    <source>
        <dbReference type="RuleBase" id="RU003435"/>
    </source>
</evidence>
<protein>
    <submittedName>
        <fullName evidence="9">Peptidyl-dipeptidase Dcp</fullName>
        <ecNumber evidence="9">3.4.15.5</ecNumber>
    </submittedName>
</protein>
<dbReference type="Gene3D" id="3.40.390.10">
    <property type="entry name" value="Collagenase (Catalytic Domain)"/>
    <property type="match status" value="1"/>
</dbReference>
<organism evidence="9 10">
    <name type="scientific">Nocardioides thalensis</name>
    <dbReference type="NCBI Taxonomy" id="1914755"/>
    <lineage>
        <taxon>Bacteria</taxon>
        <taxon>Bacillati</taxon>
        <taxon>Actinomycetota</taxon>
        <taxon>Actinomycetes</taxon>
        <taxon>Propionibacteriales</taxon>
        <taxon>Nocardioidaceae</taxon>
        <taxon>Nocardioides</taxon>
    </lineage>
</organism>
<dbReference type="FunFam" id="3.40.390.10:FF:000009">
    <property type="entry name" value="Oligopeptidase A"/>
    <property type="match status" value="1"/>
</dbReference>
<keyword evidence="3 7" id="KW-0479">Metal-binding</keyword>
<comment type="caution">
    <text evidence="9">The sequence shown here is derived from an EMBL/GenBank/DDBJ whole genome shotgun (WGS) entry which is preliminary data.</text>
</comment>
<reference evidence="9 10" key="1">
    <citation type="submission" date="2020-07" db="EMBL/GenBank/DDBJ databases">
        <title>Sequencing the genomes of 1000 actinobacteria strains.</title>
        <authorList>
            <person name="Klenk H.-P."/>
        </authorList>
    </citation>
    <scope>NUCLEOTIDE SEQUENCE [LARGE SCALE GENOMIC DNA]</scope>
    <source>
        <strain evidence="9 10">DSM 103833</strain>
    </source>
</reference>
<dbReference type="GO" id="GO:0004222">
    <property type="term" value="F:metalloendopeptidase activity"/>
    <property type="evidence" value="ECO:0007669"/>
    <property type="project" value="InterPro"/>
</dbReference>
<evidence type="ECO:0000256" key="6">
    <source>
        <dbReference type="ARBA" id="ARBA00023049"/>
    </source>
</evidence>
<dbReference type="InterPro" id="IPR045090">
    <property type="entry name" value="Pept_M3A_M3B"/>
</dbReference>
<name>A0A853C3D9_9ACTN</name>
<dbReference type="RefSeq" id="WP_343047173.1">
    <property type="nucleotide sequence ID" value="NZ_JACCFP010000001.1"/>
</dbReference>
<dbReference type="PANTHER" id="PTHR43660">
    <property type="entry name" value="DIPEPTIDYL CARBOXYPEPTIDASE"/>
    <property type="match status" value="1"/>
</dbReference>